<comment type="caution">
    <text evidence="2">The sequence shown here is derived from an EMBL/GenBank/DDBJ whole genome shotgun (WGS) entry which is preliminary data.</text>
</comment>
<dbReference type="AlphaFoldDB" id="A0A0Q0XCK3"/>
<dbReference type="Pfam" id="PF19589">
    <property type="entry name" value="DUF6095"/>
    <property type="match status" value="1"/>
</dbReference>
<dbReference type="STRING" id="346185.AAY42_02240"/>
<dbReference type="OrthoDB" id="1447634at2"/>
<dbReference type="EMBL" id="LCTZ01000002">
    <property type="protein sequence ID" value="KQC28842.1"/>
    <property type="molecule type" value="Genomic_DNA"/>
</dbReference>
<feature type="transmembrane region" description="Helical" evidence="1">
    <location>
        <begin position="41"/>
        <end position="63"/>
    </location>
</feature>
<sequence length="77" mass="8554">MRTDKELLVKGLKFIGYTVAFMFLAPFVLSQAFKNQEHPAYIPVLIIGLVLAVAAIGLGFYSIKIFMDALFGKKSKN</sequence>
<gene>
    <name evidence="2" type="ORF">AAY42_02240</name>
</gene>
<keyword evidence="1" id="KW-0472">Membrane</keyword>
<feature type="transmembrane region" description="Helical" evidence="1">
    <location>
        <begin position="12"/>
        <end position="29"/>
    </location>
</feature>
<name>A0A0Q0XCK3_9FLAO</name>
<proteinExistence type="predicted"/>
<keyword evidence="1" id="KW-1133">Transmembrane helix</keyword>
<evidence type="ECO:0000313" key="2">
    <source>
        <dbReference type="EMBL" id="KQC28842.1"/>
    </source>
</evidence>
<dbReference type="RefSeq" id="WP_055392382.1">
    <property type="nucleotide sequence ID" value="NZ_LCTZ01000002.1"/>
</dbReference>
<organism evidence="2 3">
    <name type="scientific">Flagellimonas eckloniae</name>
    <dbReference type="NCBI Taxonomy" id="346185"/>
    <lineage>
        <taxon>Bacteria</taxon>
        <taxon>Pseudomonadati</taxon>
        <taxon>Bacteroidota</taxon>
        <taxon>Flavobacteriia</taxon>
        <taxon>Flavobacteriales</taxon>
        <taxon>Flavobacteriaceae</taxon>
        <taxon>Flagellimonas</taxon>
    </lineage>
</organism>
<dbReference type="InterPro" id="IPR046077">
    <property type="entry name" value="DUF6095"/>
</dbReference>
<keyword evidence="1" id="KW-0812">Transmembrane</keyword>
<accession>A0A0Q0XCK3</accession>
<evidence type="ECO:0000313" key="3">
    <source>
        <dbReference type="Proteomes" id="UP000050827"/>
    </source>
</evidence>
<keyword evidence="3" id="KW-1185">Reference proteome</keyword>
<protein>
    <submittedName>
        <fullName evidence="2">Membrane protein</fullName>
    </submittedName>
</protein>
<evidence type="ECO:0000256" key="1">
    <source>
        <dbReference type="SAM" id="Phobius"/>
    </source>
</evidence>
<dbReference type="Proteomes" id="UP000050827">
    <property type="component" value="Unassembled WGS sequence"/>
</dbReference>
<reference evidence="2 3" key="1">
    <citation type="submission" date="2015-04" db="EMBL/GenBank/DDBJ databases">
        <title>Complete genome of flavobacterium.</title>
        <authorList>
            <person name="Kwon Y.M."/>
            <person name="Kim S.-J."/>
        </authorList>
    </citation>
    <scope>NUCLEOTIDE SEQUENCE [LARGE SCALE GENOMIC DNA]</scope>
    <source>
        <strain evidence="2 3">DK169</strain>
    </source>
</reference>